<protein>
    <submittedName>
        <fullName evidence="1">Uncharacterized protein</fullName>
    </submittedName>
</protein>
<gene>
    <name evidence="1" type="ORF">HEK616_28400</name>
</gene>
<dbReference type="Proteomes" id="UP001059597">
    <property type="component" value="Chromosome"/>
</dbReference>
<evidence type="ECO:0000313" key="1">
    <source>
        <dbReference type="EMBL" id="BDM69353.1"/>
    </source>
</evidence>
<organism evidence="1 2">
    <name type="scientific">Streptomyces nigrescens</name>
    <dbReference type="NCBI Taxonomy" id="1920"/>
    <lineage>
        <taxon>Bacteria</taxon>
        <taxon>Bacillati</taxon>
        <taxon>Actinomycetota</taxon>
        <taxon>Actinomycetes</taxon>
        <taxon>Kitasatosporales</taxon>
        <taxon>Streptomycetaceae</taxon>
        <taxon>Streptomyces</taxon>
    </lineage>
</organism>
<name>A0ABN6QYC9_STRNI</name>
<proteinExistence type="predicted"/>
<evidence type="ECO:0000313" key="2">
    <source>
        <dbReference type="Proteomes" id="UP001059597"/>
    </source>
</evidence>
<reference evidence="1" key="1">
    <citation type="submission" date="2022-06" db="EMBL/GenBank/DDBJ databases">
        <title>Complete genome sequence of Streptomyces nigrescens HEK616.</title>
        <authorList>
            <person name="Asamizu S."/>
            <person name="Onaka H."/>
        </authorList>
    </citation>
    <scope>NUCLEOTIDE SEQUENCE</scope>
    <source>
        <strain evidence="1">HEK616</strain>
    </source>
</reference>
<sequence>MPGAYGRFPYVRMPCALPGWGRESHVRMCLHKGREARVQPSAITQPPTLLGHPGGTATGHLAFDVVMNDTYDVDITVTHADTRSAAGRRWL</sequence>
<dbReference type="EMBL" id="AP026073">
    <property type="protein sequence ID" value="BDM69353.1"/>
    <property type="molecule type" value="Genomic_DNA"/>
</dbReference>
<accession>A0ABN6QYC9</accession>
<keyword evidence="2" id="KW-1185">Reference proteome</keyword>